<dbReference type="InterPro" id="IPR000905">
    <property type="entry name" value="Gcp-like_dom"/>
</dbReference>
<accession>A0A5C6CLR7</accession>
<dbReference type="SUPFAM" id="SSF53067">
    <property type="entry name" value="Actin-like ATPase domain"/>
    <property type="match status" value="1"/>
</dbReference>
<evidence type="ECO:0000313" key="2">
    <source>
        <dbReference type="EMBL" id="TWU24086.1"/>
    </source>
</evidence>
<dbReference type="GO" id="GO:0002949">
    <property type="term" value="P:tRNA threonylcarbamoyladenosine modification"/>
    <property type="evidence" value="ECO:0007669"/>
    <property type="project" value="InterPro"/>
</dbReference>
<reference evidence="2 3" key="1">
    <citation type="submission" date="2019-02" db="EMBL/GenBank/DDBJ databases">
        <title>Deep-cultivation of Planctomycetes and their phenomic and genomic characterization uncovers novel biology.</title>
        <authorList>
            <person name="Wiegand S."/>
            <person name="Jogler M."/>
            <person name="Boedeker C."/>
            <person name="Pinto D."/>
            <person name="Vollmers J."/>
            <person name="Rivas-Marin E."/>
            <person name="Kohn T."/>
            <person name="Peeters S.H."/>
            <person name="Heuer A."/>
            <person name="Rast P."/>
            <person name="Oberbeckmann S."/>
            <person name="Bunk B."/>
            <person name="Jeske O."/>
            <person name="Meyerdierks A."/>
            <person name="Storesund J.E."/>
            <person name="Kallscheuer N."/>
            <person name="Luecker S."/>
            <person name="Lage O.M."/>
            <person name="Pohl T."/>
            <person name="Merkel B.J."/>
            <person name="Hornburger P."/>
            <person name="Mueller R.-W."/>
            <person name="Bruemmer F."/>
            <person name="Labrenz M."/>
            <person name="Spormann A.M."/>
            <person name="Op Den Camp H."/>
            <person name="Overmann J."/>
            <person name="Amann R."/>
            <person name="Jetten M.S.M."/>
            <person name="Mascher T."/>
            <person name="Medema M.H."/>
            <person name="Devos D.P."/>
            <person name="Kaster A.-K."/>
            <person name="Ovreas L."/>
            <person name="Rohde M."/>
            <person name="Galperin M.Y."/>
            <person name="Jogler C."/>
        </authorList>
    </citation>
    <scope>NUCLEOTIDE SEQUENCE [LARGE SCALE GENOMIC DNA]</scope>
    <source>
        <strain evidence="2 3">Pla52o</strain>
    </source>
</reference>
<protein>
    <submittedName>
        <fullName evidence="2">tRNA threonylcarbamoyladenosine biosynthesis protein TsaB</fullName>
    </submittedName>
</protein>
<dbReference type="PANTHER" id="PTHR11735">
    <property type="entry name" value="TRNA N6-ADENOSINE THREONYLCARBAMOYLTRANSFERASE"/>
    <property type="match status" value="1"/>
</dbReference>
<dbReference type="AlphaFoldDB" id="A0A5C6CLR7"/>
<proteinExistence type="predicted"/>
<dbReference type="Gene3D" id="3.30.420.40">
    <property type="match status" value="2"/>
</dbReference>
<dbReference type="NCBIfam" id="TIGR03725">
    <property type="entry name" value="T6A_YeaZ"/>
    <property type="match status" value="1"/>
</dbReference>
<feature type="domain" description="Gcp-like" evidence="1">
    <location>
        <begin position="46"/>
        <end position="144"/>
    </location>
</feature>
<keyword evidence="3" id="KW-1185">Reference proteome</keyword>
<evidence type="ECO:0000313" key="3">
    <source>
        <dbReference type="Proteomes" id="UP000316304"/>
    </source>
</evidence>
<evidence type="ECO:0000259" key="1">
    <source>
        <dbReference type="Pfam" id="PF00814"/>
    </source>
</evidence>
<dbReference type="InterPro" id="IPR022496">
    <property type="entry name" value="T6A_TsaB"/>
</dbReference>
<dbReference type="Proteomes" id="UP000316304">
    <property type="component" value="Unassembled WGS sequence"/>
</dbReference>
<gene>
    <name evidence="2" type="primary">tsaB</name>
    <name evidence="2" type="ORF">Pla52o_20090</name>
</gene>
<dbReference type="RefSeq" id="WP_146594338.1">
    <property type="nucleotide sequence ID" value="NZ_SJPT01000003.1"/>
</dbReference>
<dbReference type="Pfam" id="PF00814">
    <property type="entry name" value="TsaD"/>
    <property type="match status" value="1"/>
</dbReference>
<dbReference type="EMBL" id="SJPT01000003">
    <property type="protein sequence ID" value="TWU24086.1"/>
    <property type="molecule type" value="Genomic_DNA"/>
</dbReference>
<dbReference type="GO" id="GO:0005829">
    <property type="term" value="C:cytosol"/>
    <property type="evidence" value="ECO:0007669"/>
    <property type="project" value="TreeGrafter"/>
</dbReference>
<dbReference type="PANTHER" id="PTHR11735:SF11">
    <property type="entry name" value="TRNA THREONYLCARBAMOYLADENOSINE BIOSYNTHESIS PROTEIN TSAB"/>
    <property type="match status" value="1"/>
</dbReference>
<organism evidence="2 3">
    <name type="scientific">Novipirellula galeiformis</name>
    <dbReference type="NCBI Taxonomy" id="2528004"/>
    <lineage>
        <taxon>Bacteria</taxon>
        <taxon>Pseudomonadati</taxon>
        <taxon>Planctomycetota</taxon>
        <taxon>Planctomycetia</taxon>
        <taxon>Pirellulales</taxon>
        <taxon>Pirellulaceae</taxon>
        <taxon>Novipirellula</taxon>
    </lineage>
</organism>
<dbReference type="InterPro" id="IPR043129">
    <property type="entry name" value="ATPase_NBD"/>
</dbReference>
<dbReference type="OrthoDB" id="9784166at2"/>
<name>A0A5C6CLR7_9BACT</name>
<comment type="caution">
    <text evidence="2">The sequence shown here is derived from an EMBL/GenBank/DDBJ whole genome shotgun (WGS) entry which is preliminary data.</text>
</comment>
<sequence length="242" mass="25676">MNVGNPRELPIQLAIETTGKTGSAALMRGTDVLLQRQVGEQSRTAAAIGPCLDEMLAWCRSEQKKIDFISVADGPGSFTGLRIGVTAAKMLSYALQLPLISVDSLASVAAVVFAEHTDVDALIVGLDAYRGQVFTGQFARTEILPELDAIPTTWTPYPATVQIVSSEAWAALLASGLEASLGLAGDAKPFGDRAEQRLTRSAVDAFGVGLIALRAANQSMFRDPFELVPRYLRPSAAEEALG</sequence>